<organism evidence="10 11">
    <name type="scientific">Vibrio penaeicida</name>
    <dbReference type="NCBI Taxonomy" id="104609"/>
    <lineage>
        <taxon>Bacteria</taxon>
        <taxon>Pseudomonadati</taxon>
        <taxon>Pseudomonadota</taxon>
        <taxon>Gammaproteobacteria</taxon>
        <taxon>Vibrionales</taxon>
        <taxon>Vibrionaceae</taxon>
        <taxon>Vibrio</taxon>
    </lineage>
</organism>
<feature type="domain" description="TonB-dependent receptor plug" evidence="9">
    <location>
        <begin position="49"/>
        <end position="150"/>
    </location>
</feature>
<dbReference type="PANTHER" id="PTHR30069:SF29">
    <property type="entry name" value="HEMOGLOBIN AND HEMOGLOBIN-HAPTOGLOBIN-BINDING PROTEIN 1-RELATED"/>
    <property type="match status" value="1"/>
</dbReference>
<dbReference type="SUPFAM" id="SSF56935">
    <property type="entry name" value="Porins"/>
    <property type="match status" value="1"/>
</dbReference>
<dbReference type="Gene3D" id="2.40.170.20">
    <property type="entry name" value="TonB-dependent receptor, beta-barrel domain"/>
    <property type="match status" value="1"/>
</dbReference>
<evidence type="ECO:0000256" key="1">
    <source>
        <dbReference type="ARBA" id="ARBA00004571"/>
    </source>
</evidence>
<sequence>MKHIQSVYSLPALLLSTSTVCASTYFDSNPYDIKKVYTSSKITVESNESIVPLTVITDQDIERFGIQSFEQLFLLIPQLNVAFDGTGIDVSNNISTLEPLRMQVLIDGVVAYGTGVLEMHWEKLPISVSQIQRVEVVHSPSSSVYGSNAFENVINIITKKPQSIGDQFRYIERGFERRLFGHLLINNLYNEDDASNFHHNTGLSIDYVDSDGYDHLSSPWDKLSLKARSVMMIGDHQTLDLTLAYTEMNTKHWDSSWEGQAPNNSSEDWAFRLNYENQISERSLIKIITSADVQKESMKMNAYFNPLLFLDETRVVAEKYGLGIDDIGDIASLPVTPELIAFAQQYALWLGLGSPVYNMDAALKNNTERYYTGFDYLYNISDQLTFSISSNARYENYDTDFAKEKDSVYQLNHATELAYHSLDHDLIIQAAVMAERIKDYDYEAPYRLGFNAGLTSSVRVRGSYDTSYRWPSPYERLGLLNIPIVSAEDNPFNIGGGSSFAFYQQANNTHLKPESVSSTKIGLIVDTPGWGRGYSDSVFEITAYHNDYDDLILGTINLGNSYLSNDGSMYRIGLDTSLIGEYENLFYRLGASWAQDSNHAFTSDIQDNFEENVENYGVSSALAYVINDVTLRGKYFWRYIPDQANRTMYGTGVSYKGIQDAELSLDAQYITNSKNWSASFDNRPDELIISAELVFDF</sequence>
<comment type="caution">
    <text evidence="10">The sequence shown here is derived from an EMBL/GenBank/DDBJ whole genome shotgun (WGS) entry which is preliminary data.</text>
</comment>
<dbReference type="Proteomes" id="UP001156690">
    <property type="component" value="Unassembled WGS sequence"/>
</dbReference>
<dbReference type="Gene3D" id="2.170.130.10">
    <property type="entry name" value="TonB-dependent receptor, plug domain"/>
    <property type="match status" value="1"/>
</dbReference>
<evidence type="ECO:0000259" key="9">
    <source>
        <dbReference type="Pfam" id="PF07715"/>
    </source>
</evidence>
<evidence type="ECO:0000256" key="7">
    <source>
        <dbReference type="ARBA" id="ARBA00023237"/>
    </source>
</evidence>
<keyword evidence="11" id="KW-1185">Reference proteome</keyword>
<keyword evidence="2" id="KW-0813">Transport</keyword>
<evidence type="ECO:0000313" key="11">
    <source>
        <dbReference type="Proteomes" id="UP001156690"/>
    </source>
</evidence>
<dbReference type="GO" id="GO:0044718">
    <property type="term" value="P:siderophore transmembrane transport"/>
    <property type="evidence" value="ECO:0007669"/>
    <property type="project" value="TreeGrafter"/>
</dbReference>
<evidence type="ECO:0000256" key="8">
    <source>
        <dbReference type="SAM" id="SignalP"/>
    </source>
</evidence>
<evidence type="ECO:0000256" key="3">
    <source>
        <dbReference type="ARBA" id="ARBA00022452"/>
    </source>
</evidence>
<evidence type="ECO:0000313" key="10">
    <source>
        <dbReference type="EMBL" id="GLQ71133.1"/>
    </source>
</evidence>
<keyword evidence="6" id="KW-0472">Membrane</keyword>
<evidence type="ECO:0000256" key="5">
    <source>
        <dbReference type="ARBA" id="ARBA00022729"/>
    </source>
</evidence>
<keyword evidence="5 8" id="KW-0732">Signal</keyword>
<evidence type="ECO:0000256" key="4">
    <source>
        <dbReference type="ARBA" id="ARBA00022692"/>
    </source>
</evidence>
<reference evidence="11" key="1">
    <citation type="journal article" date="2019" name="Int. J. Syst. Evol. Microbiol.">
        <title>The Global Catalogue of Microorganisms (GCM) 10K type strain sequencing project: providing services to taxonomists for standard genome sequencing and annotation.</title>
        <authorList>
            <consortium name="The Broad Institute Genomics Platform"/>
            <consortium name="The Broad Institute Genome Sequencing Center for Infectious Disease"/>
            <person name="Wu L."/>
            <person name="Ma J."/>
        </authorList>
    </citation>
    <scope>NUCLEOTIDE SEQUENCE [LARGE SCALE GENOMIC DNA]</scope>
    <source>
        <strain evidence="11">NBRC 15640</strain>
    </source>
</reference>
<comment type="subcellular location">
    <subcellularLocation>
        <location evidence="1">Cell outer membrane</location>
        <topology evidence="1">Multi-pass membrane protein</topology>
    </subcellularLocation>
</comment>
<evidence type="ECO:0000256" key="6">
    <source>
        <dbReference type="ARBA" id="ARBA00023136"/>
    </source>
</evidence>
<dbReference type="GO" id="GO:0015344">
    <property type="term" value="F:siderophore uptake transmembrane transporter activity"/>
    <property type="evidence" value="ECO:0007669"/>
    <property type="project" value="TreeGrafter"/>
</dbReference>
<evidence type="ECO:0000256" key="2">
    <source>
        <dbReference type="ARBA" id="ARBA00022448"/>
    </source>
</evidence>
<name>A0AAV5NL35_9VIBR</name>
<feature type="chain" id="PRO_5043820338" description="TonB-dependent receptor plug domain-containing protein" evidence="8">
    <location>
        <begin position="23"/>
        <end position="697"/>
    </location>
</feature>
<dbReference type="PANTHER" id="PTHR30069">
    <property type="entry name" value="TONB-DEPENDENT OUTER MEMBRANE RECEPTOR"/>
    <property type="match status" value="1"/>
</dbReference>
<keyword evidence="3" id="KW-1134">Transmembrane beta strand</keyword>
<dbReference type="InterPro" id="IPR037066">
    <property type="entry name" value="Plug_dom_sf"/>
</dbReference>
<dbReference type="AlphaFoldDB" id="A0AAV5NL35"/>
<keyword evidence="7" id="KW-0998">Cell outer membrane</keyword>
<dbReference type="EMBL" id="BSNX01000003">
    <property type="protein sequence ID" value="GLQ71133.1"/>
    <property type="molecule type" value="Genomic_DNA"/>
</dbReference>
<accession>A0AAV5NL35</accession>
<protein>
    <recommendedName>
        <fullName evidence="9">TonB-dependent receptor plug domain-containing protein</fullName>
    </recommendedName>
</protein>
<gene>
    <name evidence="10" type="ORF">GCM10007932_04930</name>
</gene>
<dbReference type="InterPro" id="IPR012910">
    <property type="entry name" value="Plug_dom"/>
</dbReference>
<dbReference type="Pfam" id="PF07715">
    <property type="entry name" value="Plug"/>
    <property type="match status" value="1"/>
</dbReference>
<feature type="signal peptide" evidence="8">
    <location>
        <begin position="1"/>
        <end position="22"/>
    </location>
</feature>
<dbReference type="InterPro" id="IPR039426">
    <property type="entry name" value="TonB-dep_rcpt-like"/>
</dbReference>
<dbReference type="InterPro" id="IPR036942">
    <property type="entry name" value="Beta-barrel_TonB_sf"/>
</dbReference>
<dbReference type="GO" id="GO:0009279">
    <property type="term" value="C:cell outer membrane"/>
    <property type="evidence" value="ECO:0007669"/>
    <property type="project" value="UniProtKB-SubCell"/>
</dbReference>
<proteinExistence type="predicted"/>
<dbReference type="RefSeq" id="WP_126609572.1">
    <property type="nucleotide sequence ID" value="NZ_AP025146.1"/>
</dbReference>
<keyword evidence="4" id="KW-0812">Transmembrane</keyword>